<gene>
    <name evidence="12 14" type="primary">lepA</name>
    <name evidence="14" type="ORF">NCTC9810_00794</name>
</gene>
<comment type="similarity">
    <text evidence="1 12">Belongs to the TRAFAC class translation factor GTPase superfamily. Classic translation factor GTPase family. LepA subfamily.</text>
</comment>
<feature type="binding site" evidence="12">
    <location>
        <begin position="18"/>
        <end position="23"/>
    </location>
    <ligand>
        <name>GTP</name>
        <dbReference type="ChEBI" id="CHEBI:37565"/>
    </ligand>
</feature>
<keyword evidence="5 12" id="KW-0648">Protein biosynthesis</keyword>
<keyword evidence="2 12" id="KW-1003">Cell membrane</keyword>
<dbReference type="InterPro" id="IPR027417">
    <property type="entry name" value="P-loop_NTPase"/>
</dbReference>
<name>A0A380WTT9_9FIRM</name>
<sequence length="607" mass="68295">MTQRKDNIRNFSIIAHIDHGKSTLADRLIEKSENLSQREMQNQMLDDMELERERGITIKLKSIKIHYKAKDGNIYDLNLIDTPGHVDFNYEVSRSLKACEGAILVVDSSQGVEAQTLANTYLALDQDLEILPVLNKIDLPSSRVDEVKKEIENQIGLDTDGIPLVSAKTGLNIEDVLEDIVANIPAPEDHDDKPLKALIFDSYYDAYRGVICYVRVFEGVVKPGDTIEMMNTGKTYEVNTVGYTMKNRIETKDLRSGDVGFIEASIKEVKDARVGDTITNAANPTDLALSGYKEVLPMVYSGIYPAEGESFDKLRDALEKLQVNDASLVFEQENSQALGVGLRAGFLGLLHMDIITQRLEREYDLNIIATAPSVIYKLKLKGQEEKTEIQNPNDFPDPTIIEYIEEPMTISEIISPSDYIGQIMGLAQNRRGELVDMNYIDETRVSIKYKIPLNEVIYNFFDSLKSRTRGYASLDYEVIGYKPSDLVKLEILINDEVVDALSIIVHRDSAYARGRGIVEKLKDEIPRQQFAIPIQAAIGGKVIARETVKALRKDVIAKCYGGDISRKKKLLEKQKEGKKRMRQLGSVEVPQDAFLAVLKYDDENNDK</sequence>
<keyword evidence="4 12" id="KW-0378">Hydrolase</keyword>
<dbReference type="Gene3D" id="3.30.70.240">
    <property type="match status" value="1"/>
</dbReference>
<dbReference type="NCBIfam" id="TIGR01393">
    <property type="entry name" value="lepA"/>
    <property type="match status" value="1"/>
</dbReference>
<dbReference type="CDD" id="cd16260">
    <property type="entry name" value="EF4_III"/>
    <property type="match status" value="1"/>
</dbReference>
<dbReference type="FunFam" id="3.30.70.2570:FF:000001">
    <property type="entry name" value="Translation factor GUF1, mitochondrial"/>
    <property type="match status" value="1"/>
</dbReference>
<dbReference type="FunFam" id="3.30.70.870:FF:000004">
    <property type="entry name" value="Translation factor GUF1, mitochondrial"/>
    <property type="match status" value="1"/>
</dbReference>
<evidence type="ECO:0000256" key="12">
    <source>
        <dbReference type="HAMAP-Rule" id="MF_00071"/>
    </source>
</evidence>
<dbReference type="Proteomes" id="UP000255124">
    <property type="component" value="Unassembled WGS sequence"/>
</dbReference>
<dbReference type="InterPro" id="IPR005225">
    <property type="entry name" value="Small_GTP-bd"/>
</dbReference>
<dbReference type="InterPro" id="IPR006297">
    <property type="entry name" value="EF-4"/>
</dbReference>
<protein>
    <recommendedName>
        <fullName evidence="11 12">Elongation factor 4</fullName>
        <shortName evidence="12">EF-4</shortName>
        <ecNumber evidence="11 12">3.6.5.n1</ecNumber>
    </recommendedName>
    <alternativeName>
        <fullName evidence="12">Ribosomal back-translocase LepA</fullName>
    </alternativeName>
</protein>
<dbReference type="NCBIfam" id="TIGR00231">
    <property type="entry name" value="small_GTP"/>
    <property type="match status" value="1"/>
</dbReference>
<dbReference type="InterPro" id="IPR038363">
    <property type="entry name" value="LepA_C_sf"/>
</dbReference>
<evidence type="ECO:0000256" key="2">
    <source>
        <dbReference type="ARBA" id="ARBA00022475"/>
    </source>
</evidence>
<dbReference type="OrthoDB" id="9804431at2"/>
<dbReference type="Pfam" id="PF00009">
    <property type="entry name" value="GTP_EFTU"/>
    <property type="match status" value="1"/>
</dbReference>
<dbReference type="FunFam" id="3.40.50.300:FF:000078">
    <property type="entry name" value="Elongation factor 4"/>
    <property type="match status" value="1"/>
</dbReference>
<evidence type="ECO:0000256" key="11">
    <source>
        <dbReference type="ARBA" id="ARBA00066744"/>
    </source>
</evidence>
<dbReference type="CDD" id="cd03699">
    <property type="entry name" value="EF4_II"/>
    <property type="match status" value="1"/>
</dbReference>
<dbReference type="InterPro" id="IPR013842">
    <property type="entry name" value="LepA_CTD"/>
</dbReference>
<dbReference type="CDD" id="cd01890">
    <property type="entry name" value="LepA"/>
    <property type="match status" value="1"/>
</dbReference>
<comment type="catalytic activity">
    <reaction evidence="8 12">
        <text>GTP + H2O = GDP + phosphate + H(+)</text>
        <dbReference type="Rhea" id="RHEA:19669"/>
        <dbReference type="ChEBI" id="CHEBI:15377"/>
        <dbReference type="ChEBI" id="CHEBI:15378"/>
        <dbReference type="ChEBI" id="CHEBI:37565"/>
        <dbReference type="ChEBI" id="CHEBI:43474"/>
        <dbReference type="ChEBI" id="CHEBI:58189"/>
        <dbReference type="EC" id="3.6.5.n1"/>
    </reaction>
</comment>
<evidence type="ECO:0000313" key="15">
    <source>
        <dbReference type="Proteomes" id="UP000255124"/>
    </source>
</evidence>
<dbReference type="PRINTS" id="PR00315">
    <property type="entry name" value="ELONGATNFCT"/>
</dbReference>
<accession>A0A380WTT9</accession>
<dbReference type="PROSITE" id="PS51722">
    <property type="entry name" value="G_TR_2"/>
    <property type="match status" value="1"/>
</dbReference>
<dbReference type="FunFam" id="2.40.30.10:FF:000015">
    <property type="entry name" value="Translation factor GUF1, mitochondrial"/>
    <property type="match status" value="1"/>
</dbReference>
<dbReference type="InterPro" id="IPR000795">
    <property type="entry name" value="T_Tr_GTP-bd_dom"/>
</dbReference>
<dbReference type="InterPro" id="IPR035647">
    <property type="entry name" value="EFG_III/V"/>
</dbReference>
<dbReference type="EC" id="3.6.5.n1" evidence="11 12"/>
<reference evidence="14 15" key="1">
    <citation type="submission" date="2018-06" db="EMBL/GenBank/DDBJ databases">
        <authorList>
            <consortium name="Pathogen Informatics"/>
            <person name="Doyle S."/>
        </authorList>
    </citation>
    <scope>NUCLEOTIDE SEQUENCE [LARGE SCALE GENOMIC DNA]</scope>
    <source>
        <strain evidence="14 15">NCTC9810</strain>
    </source>
</reference>
<dbReference type="GO" id="GO:0045727">
    <property type="term" value="P:positive regulation of translation"/>
    <property type="evidence" value="ECO:0007669"/>
    <property type="project" value="UniProtKB-UniRule"/>
</dbReference>
<comment type="similarity">
    <text evidence="10">Belongs to the GTP-binding elongation factor family. LepA subfamily.</text>
</comment>
<dbReference type="InterPro" id="IPR000640">
    <property type="entry name" value="EFG_V-like"/>
</dbReference>
<keyword evidence="3 12" id="KW-0547">Nucleotide-binding</keyword>
<dbReference type="GO" id="GO:0043022">
    <property type="term" value="F:ribosome binding"/>
    <property type="evidence" value="ECO:0007669"/>
    <property type="project" value="UniProtKB-UniRule"/>
</dbReference>
<dbReference type="Gene3D" id="3.30.70.870">
    <property type="entry name" value="Elongation Factor G (Translational Gtpase), domain 3"/>
    <property type="match status" value="1"/>
</dbReference>
<dbReference type="AlphaFoldDB" id="A0A380WTT9"/>
<evidence type="ECO:0000313" key="14">
    <source>
        <dbReference type="EMBL" id="SUU92461.1"/>
    </source>
</evidence>
<evidence type="ECO:0000256" key="6">
    <source>
        <dbReference type="ARBA" id="ARBA00023134"/>
    </source>
</evidence>
<dbReference type="PANTHER" id="PTHR43512:SF4">
    <property type="entry name" value="TRANSLATION FACTOR GUF1 HOMOLOG, CHLOROPLASTIC"/>
    <property type="match status" value="1"/>
</dbReference>
<dbReference type="InterPro" id="IPR035654">
    <property type="entry name" value="LepA_IV"/>
</dbReference>
<dbReference type="RefSeq" id="WP_115595247.1">
    <property type="nucleotide sequence ID" value="NZ_UFTA01000002.1"/>
</dbReference>
<dbReference type="Pfam" id="PF00679">
    <property type="entry name" value="EFG_C"/>
    <property type="match status" value="1"/>
</dbReference>
<dbReference type="CDD" id="cd03709">
    <property type="entry name" value="lepA_C"/>
    <property type="match status" value="1"/>
</dbReference>
<keyword evidence="7 12" id="KW-0472">Membrane</keyword>
<dbReference type="HAMAP" id="MF_00071">
    <property type="entry name" value="LepA"/>
    <property type="match status" value="1"/>
</dbReference>
<keyword evidence="6 12" id="KW-0342">GTP-binding</keyword>
<comment type="function">
    <text evidence="9 12">Required for accurate and efficient protein synthesis under certain stress conditions. May act as a fidelity factor of the translation reaction, by catalyzing a one-codon backward translocation of tRNAs on improperly translocated ribosomes. Back-translocation proceeds from a post-translocation (POST) complex to a pre-translocation (PRE) complex, thus giving elongation factor G a second chance to translocate the tRNAs correctly. Binds to ribosomes in a GTP-dependent manner.</text>
</comment>
<feature type="domain" description="Tr-type G" evidence="13">
    <location>
        <begin position="6"/>
        <end position="188"/>
    </location>
</feature>
<feature type="binding site" evidence="12">
    <location>
        <begin position="135"/>
        <end position="138"/>
    </location>
    <ligand>
        <name>GTP</name>
        <dbReference type="ChEBI" id="CHEBI:37565"/>
    </ligand>
</feature>
<dbReference type="GO" id="GO:0005886">
    <property type="term" value="C:plasma membrane"/>
    <property type="evidence" value="ECO:0007669"/>
    <property type="project" value="UniProtKB-SubCell"/>
</dbReference>
<organism evidence="14 15">
    <name type="scientific">Anaerococcus octavius</name>
    <dbReference type="NCBI Taxonomy" id="54007"/>
    <lineage>
        <taxon>Bacteria</taxon>
        <taxon>Bacillati</taxon>
        <taxon>Bacillota</taxon>
        <taxon>Tissierellia</taxon>
        <taxon>Tissierellales</taxon>
        <taxon>Peptoniphilaceae</taxon>
        <taxon>Anaerococcus</taxon>
    </lineage>
</organism>
<evidence type="ECO:0000256" key="1">
    <source>
        <dbReference type="ARBA" id="ARBA00005454"/>
    </source>
</evidence>
<dbReference type="InterPro" id="IPR004161">
    <property type="entry name" value="EFTu-like_2"/>
</dbReference>
<comment type="subcellular location">
    <subcellularLocation>
        <location evidence="12">Cell membrane</location>
        <topology evidence="12">Peripheral membrane protein</topology>
        <orientation evidence="12">Cytoplasmic side</orientation>
    </subcellularLocation>
</comment>
<dbReference type="SUPFAM" id="SSF54980">
    <property type="entry name" value="EF-G C-terminal domain-like"/>
    <property type="match status" value="2"/>
</dbReference>
<dbReference type="PANTHER" id="PTHR43512">
    <property type="entry name" value="TRANSLATION FACTOR GUF1-RELATED"/>
    <property type="match status" value="1"/>
</dbReference>
<dbReference type="Gene3D" id="3.30.70.2570">
    <property type="entry name" value="Elongation factor 4, C-terminal domain"/>
    <property type="match status" value="1"/>
</dbReference>
<dbReference type="GO" id="GO:0003746">
    <property type="term" value="F:translation elongation factor activity"/>
    <property type="evidence" value="ECO:0007669"/>
    <property type="project" value="UniProtKB-UniRule"/>
</dbReference>
<evidence type="ECO:0000259" key="13">
    <source>
        <dbReference type="PROSITE" id="PS51722"/>
    </source>
</evidence>
<evidence type="ECO:0000256" key="3">
    <source>
        <dbReference type="ARBA" id="ARBA00022741"/>
    </source>
</evidence>
<dbReference type="Gene3D" id="2.40.30.10">
    <property type="entry name" value="Translation factors"/>
    <property type="match status" value="1"/>
</dbReference>
<dbReference type="Pfam" id="PF03144">
    <property type="entry name" value="GTP_EFTU_D2"/>
    <property type="match status" value="1"/>
</dbReference>
<dbReference type="FunFam" id="3.30.70.240:FF:000007">
    <property type="entry name" value="Translation factor GUF1, mitochondrial"/>
    <property type="match status" value="1"/>
</dbReference>
<dbReference type="Gene3D" id="3.40.50.300">
    <property type="entry name" value="P-loop containing nucleotide triphosphate hydrolases"/>
    <property type="match status" value="1"/>
</dbReference>
<dbReference type="GO" id="GO:0003924">
    <property type="term" value="F:GTPase activity"/>
    <property type="evidence" value="ECO:0007669"/>
    <property type="project" value="UniProtKB-UniRule"/>
</dbReference>
<evidence type="ECO:0000256" key="9">
    <source>
        <dbReference type="ARBA" id="ARBA00057626"/>
    </source>
</evidence>
<evidence type="ECO:0000256" key="5">
    <source>
        <dbReference type="ARBA" id="ARBA00022917"/>
    </source>
</evidence>
<dbReference type="SUPFAM" id="SSF52540">
    <property type="entry name" value="P-loop containing nucleoside triphosphate hydrolases"/>
    <property type="match status" value="1"/>
</dbReference>
<evidence type="ECO:0000256" key="10">
    <source>
        <dbReference type="ARBA" id="ARBA00061052"/>
    </source>
</evidence>
<dbReference type="Pfam" id="PF06421">
    <property type="entry name" value="LepA_C"/>
    <property type="match status" value="1"/>
</dbReference>
<keyword evidence="14" id="KW-0251">Elongation factor</keyword>
<dbReference type="EMBL" id="UFTA01000002">
    <property type="protein sequence ID" value="SUU92461.1"/>
    <property type="molecule type" value="Genomic_DNA"/>
</dbReference>
<proteinExistence type="inferred from homology"/>
<dbReference type="GO" id="GO:0005525">
    <property type="term" value="F:GTP binding"/>
    <property type="evidence" value="ECO:0007669"/>
    <property type="project" value="UniProtKB-UniRule"/>
</dbReference>
<dbReference type="SMART" id="SM00838">
    <property type="entry name" value="EFG_C"/>
    <property type="match status" value="1"/>
</dbReference>
<evidence type="ECO:0000256" key="8">
    <source>
        <dbReference type="ARBA" id="ARBA00050293"/>
    </source>
</evidence>
<evidence type="ECO:0000256" key="4">
    <source>
        <dbReference type="ARBA" id="ARBA00022801"/>
    </source>
</evidence>
<evidence type="ECO:0000256" key="7">
    <source>
        <dbReference type="ARBA" id="ARBA00023136"/>
    </source>
</evidence>